<dbReference type="PANTHER" id="PTHR31264">
    <property type="entry name" value="OS07G0554500 PROTEIN-RELATED"/>
    <property type="match status" value="1"/>
</dbReference>
<proteinExistence type="predicted"/>
<dbReference type="PANTHER" id="PTHR31264:SF7">
    <property type="entry name" value="F-BOX DOMAIN CONTAINING PROTEIN, EXPRESSED"/>
    <property type="match status" value="1"/>
</dbReference>
<dbReference type="Proteomes" id="UP001497457">
    <property type="component" value="Chromosome 12b"/>
</dbReference>
<gene>
    <name evidence="1" type="ORF">URODEC1_LOCUS11514</name>
</gene>
<reference evidence="2" key="1">
    <citation type="submission" date="2024-06" db="EMBL/GenBank/DDBJ databases">
        <authorList>
            <person name="Ryan C."/>
        </authorList>
    </citation>
    <scope>NUCLEOTIDE SEQUENCE [LARGE SCALE GENOMIC DNA]</scope>
</reference>
<reference evidence="1 2" key="2">
    <citation type="submission" date="2024-10" db="EMBL/GenBank/DDBJ databases">
        <authorList>
            <person name="Ryan C."/>
        </authorList>
    </citation>
    <scope>NUCLEOTIDE SEQUENCE [LARGE SCALE GENOMIC DNA]</scope>
</reference>
<keyword evidence="2" id="KW-1185">Reference proteome</keyword>
<accession>A0ABC8W919</accession>
<organism evidence="1 2">
    <name type="scientific">Urochloa decumbens</name>
    <dbReference type="NCBI Taxonomy" id="240449"/>
    <lineage>
        <taxon>Eukaryota</taxon>
        <taxon>Viridiplantae</taxon>
        <taxon>Streptophyta</taxon>
        <taxon>Embryophyta</taxon>
        <taxon>Tracheophyta</taxon>
        <taxon>Spermatophyta</taxon>
        <taxon>Magnoliopsida</taxon>
        <taxon>Liliopsida</taxon>
        <taxon>Poales</taxon>
        <taxon>Poaceae</taxon>
        <taxon>PACMAD clade</taxon>
        <taxon>Panicoideae</taxon>
        <taxon>Panicodae</taxon>
        <taxon>Paniceae</taxon>
        <taxon>Melinidinae</taxon>
        <taxon>Urochloa</taxon>
    </lineage>
</organism>
<dbReference type="EMBL" id="OZ075122">
    <property type="protein sequence ID" value="CAL4905151.1"/>
    <property type="molecule type" value="Genomic_DNA"/>
</dbReference>
<evidence type="ECO:0000313" key="2">
    <source>
        <dbReference type="Proteomes" id="UP001497457"/>
    </source>
</evidence>
<evidence type="ECO:0000313" key="1">
    <source>
        <dbReference type="EMBL" id="CAL4905151.1"/>
    </source>
</evidence>
<evidence type="ECO:0008006" key="3">
    <source>
        <dbReference type="Google" id="ProtNLM"/>
    </source>
</evidence>
<name>A0ABC8W919_9POAL</name>
<sequence>MSSPILGEIFLRLDSAADLARASAACTAFLRVARFLRRNRSLYRRPVVGFLQSEGPLHPGPRSLHHAEPPHRAASAGRALAQLVDLTFSFLPDPSSWQIRDSSDGRVLLTSGFVDLVVCDPLHRRYVRIPPVPYDLTTGAFQLARHPFLAPAGEEESSFRVIWIMKRDSKVYAFVFTSATWEWRGVTFDGWSGIGGVMLTSCRNYAHRSLYQTSGLFSDVLMLDTRRMEFSVGSRDRIEERETPFFGEFERSRVPVPGTAFLGRGTRHRSAFPVTVSHSRLHAIVDAGEGRLGLLTIGDDMVDLYCKAWQDNNAGAEEWQHEKTIPLPDADSLRYTFSGAGSGYLLLQAIPQDPSELASSSQEVPKIQYFILEVKTLLIERLCLSNKRIDFARLYANFLPPLSLPSV</sequence>
<protein>
    <recommendedName>
        <fullName evidence="3">F-box protein</fullName>
    </recommendedName>
</protein>
<dbReference type="AlphaFoldDB" id="A0ABC8W919"/>